<name>A0A540VFM5_9CHLR</name>
<dbReference type="AlphaFoldDB" id="A0A540VFM5"/>
<comment type="caution">
    <text evidence="1">The sequence shown here is derived from an EMBL/GenBank/DDBJ whole genome shotgun (WGS) entry which is preliminary data.</text>
</comment>
<protein>
    <submittedName>
        <fullName evidence="1">Uncharacterized protein</fullName>
    </submittedName>
</protein>
<organism evidence="1 2">
    <name type="scientific">Litorilinea aerophila</name>
    <dbReference type="NCBI Taxonomy" id="1204385"/>
    <lineage>
        <taxon>Bacteria</taxon>
        <taxon>Bacillati</taxon>
        <taxon>Chloroflexota</taxon>
        <taxon>Caldilineae</taxon>
        <taxon>Caldilineales</taxon>
        <taxon>Caldilineaceae</taxon>
        <taxon>Litorilinea</taxon>
    </lineage>
</organism>
<evidence type="ECO:0000313" key="1">
    <source>
        <dbReference type="EMBL" id="TQE95558.1"/>
    </source>
</evidence>
<keyword evidence="2" id="KW-1185">Reference proteome</keyword>
<evidence type="ECO:0000313" key="2">
    <source>
        <dbReference type="Proteomes" id="UP000317371"/>
    </source>
</evidence>
<dbReference type="EMBL" id="VIGC01000013">
    <property type="protein sequence ID" value="TQE95558.1"/>
    <property type="molecule type" value="Genomic_DNA"/>
</dbReference>
<dbReference type="InParanoid" id="A0A540VFM5"/>
<sequence>MPRFERDQPIRTRFPRVEVEAPTRPGRYHFQLVVVNDRGQRSAPARAVVVVRERPGDTDPTPPP</sequence>
<accession>A0A540VFM5</accession>
<dbReference type="RefSeq" id="WP_141610377.1">
    <property type="nucleotide sequence ID" value="NZ_VIGC02000013.1"/>
</dbReference>
<reference evidence="1 2" key="1">
    <citation type="submission" date="2019-06" db="EMBL/GenBank/DDBJ databases">
        <title>Genome sequence of Litorilinea aerophila BAA-2444.</title>
        <authorList>
            <person name="Maclea K.S."/>
            <person name="Maurais E.G."/>
            <person name="Iannazzi L.C."/>
        </authorList>
    </citation>
    <scope>NUCLEOTIDE SEQUENCE [LARGE SCALE GENOMIC DNA]</scope>
    <source>
        <strain evidence="1 2">ATCC BAA-2444</strain>
    </source>
</reference>
<gene>
    <name evidence="1" type="ORF">FKZ61_12020</name>
</gene>
<proteinExistence type="predicted"/>
<dbReference type="OrthoDB" id="8527932at2"/>
<dbReference type="Proteomes" id="UP000317371">
    <property type="component" value="Unassembled WGS sequence"/>
</dbReference>